<name>A0AAV0NSU2_9ROSI</name>
<feature type="non-terminal residue" evidence="1">
    <location>
        <position position="1"/>
    </location>
</feature>
<reference evidence="1" key="1">
    <citation type="submission" date="2022-08" db="EMBL/GenBank/DDBJ databases">
        <authorList>
            <person name="Gutierrez-Valencia J."/>
        </authorList>
    </citation>
    <scope>NUCLEOTIDE SEQUENCE</scope>
</reference>
<evidence type="ECO:0000313" key="1">
    <source>
        <dbReference type="EMBL" id="CAI0461679.1"/>
    </source>
</evidence>
<keyword evidence="2" id="KW-1185">Reference proteome</keyword>
<dbReference type="EMBL" id="CAMGYJ010000008">
    <property type="protein sequence ID" value="CAI0461679.1"/>
    <property type="molecule type" value="Genomic_DNA"/>
</dbReference>
<evidence type="ECO:0000313" key="2">
    <source>
        <dbReference type="Proteomes" id="UP001154282"/>
    </source>
</evidence>
<sequence length="175" mass="19953">QITALNKTQRRFFSSGQIDDSQSPSSNLGLRKSRSYSFGAFLLDDDGQSNFPFQSIEDSRRVYPCEASGWRRPSSSVIMCPRSRSATSSTTKIWPRHRNSSAQSLSANWSMLFFDSGKLYDEYAARRNERLRKKKICEGGGMILPSERNVRRRRRSAEERAAAEEESSVNEILII</sequence>
<dbReference type="AlphaFoldDB" id="A0AAV0NSU2"/>
<comment type="caution">
    <text evidence="1">The sequence shown here is derived from an EMBL/GenBank/DDBJ whole genome shotgun (WGS) entry which is preliminary data.</text>
</comment>
<protein>
    <submittedName>
        <fullName evidence="1">Uncharacterized protein</fullName>
    </submittedName>
</protein>
<dbReference type="Proteomes" id="UP001154282">
    <property type="component" value="Unassembled WGS sequence"/>
</dbReference>
<organism evidence="1 2">
    <name type="scientific">Linum tenue</name>
    <dbReference type="NCBI Taxonomy" id="586396"/>
    <lineage>
        <taxon>Eukaryota</taxon>
        <taxon>Viridiplantae</taxon>
        <taxon>Streptophyta</taxon>
        <taxon>Embryophyta</taxon>
        <taxon>Tracheophyta</taxon>
        <taxon>Spermatophyta</taxon>
        <taxon>Magnoliopsida</taxon>
        <taxon>eudicotyledons</taxon>
        <taxon>Gunneridae</taxon>
        <taxon>Pentapetalae</taxon>
        <taxon>rosids</taxon>
        <taxon>fabids</taxon>
        <taxon>Malpighiales</taxon>
        <taxon>Linaceae</taxon>
        <taxon>Linum</taxon>
    </lineage>
</organism>
<proteinExistence type="predicted"/>
<accession>A0AAV0NSU2</accession>
<gene>
    <name evidence="1" type="ORF">LITE_LOCUS35048</name>
</gene>